<sequence length="182" mass="20457">MKVCGTIEACKLWWSSPHQTFHFPSNQIRHYSSVKALHVIKSPYPDIQIPDTNLVDFIWQNLDQWPDHTAVASSQAYTFIVIVESIRSYTHLGGRRVLTHYFLDLAAEDGEVCGVTGREYTFAEIRLLSKRFASALLKSGYGRGDKLAIILPNTPEYPIIFLGAIEAGLIVCPINPIYSKGM</sequence>
<dbReference type="PANTHER" id="PTHR24096">
    <property type="entry name" value="LONG-CHAIN-FATTY-ACID--COA LIGASE"/>
    <property type="match status" value="1"/>
</dbReference>
<dbReference type="SUPFAM" id="SSF56801">
    <property type="entry name" value="Acetyl-CoA synthetase-like"/>
    <property type="match status" value="1"/>
</dbReference>
<evidence type="ECO:0000256" key="1">
    <source>
        <dbReference type="ARBA" id="ARBA00004275"/>
    </source>
</evidence>
<evidence type="ECO:0000313" key="4">
    <source>
        <dbReference type="EMBL" id="CAD7396897.1"/>
    </source>
</evidence>
<name>A0A7R9GTK0_TIMPO</name>
<feature type="domain" description="AMP-dependent synthetase/ligase" evidence="3">
    <location>
        <begin position="116"/>
        <end position="179"/>
    </location>
</feature>
<comment type="subcellular location">
    <subcellularLocation>
        <location evidence="1">Peroxisome</location>
    </subcellularLocation>
</comment>
<dbReference type="Gene3D" id="3.40.50.980">
    <property type="match status" value="1"/>
</dbReference>
<organism evidence="4">
    <name type="scientific">Timema poppense</name>
    <name type="common">Walking stick</name>
    <dbReference type="NCBI Taxonomy" id="170557"/>
    <lineage>
        <taxon>Eukaryota</taxon>
        <taxon>Metazoa</taxon>
        <taxon>Ecdysozoa</taxon>
        <taxon>Arthropoda</taxon>
        <taxon>Hexapoda</taxon>
        <taxon>Insecta</taxon>
        <taxon>Pterygota</taxon>
        <taxon>Neoptera</taxon>
        <taxon>Polyneoptera</taxon>
        <taxon>Phasmatodea</taxon>
        <taxon>Timematodea</taxon>
        <taxon>Timematoidea</taxon>
        <taxon>Timematidae</taxon>
        <taxon>Timema</taxon>
    </lineage>
</organism>
<dbReference type="Pfam" id="PF00501">
    <property type="entry name" value="AMP-binding"/>
    <property type="match status" value="1"/>
</dbReference>
<dbReference type="GO" id="GO:0005777">
    <property type="term" value="C:peroxisome"/>
    <property type="evidence" value="ECO:0007669"/>
    <property type="project" value="UniProtKB-SubCell"/>
</dbReference>
<keyword evidence="2" id="KW-0576">Peroxisome</keyword>
<reference evidence="4" key="1">
    <citation type="submission" date="2020-11" db="EMBL/GenBank/DDBJ databases">
        <authorList>
            <person name="Tran Van P."/>
        </authorList>
    </citation>
    <scope>NUCLEOTIDE SEQUENCE</scope>
</reference>
<dbReference type="GO" id="GO:0004467">
    <property type="term" value="F:long-chain fatty acid-CoA ligase activity"/>
    <property type="evidence" value="ECO:0007669"/>
    <property type="project" value="TreeGrafter"/>
</dbReference>
<dbReference type="EMBL" id="OD000300">
    <property type="protein sequence ID" value="CAD7396897.1"/>
    <property type="molecule type" value="Genomic_DNA"/>
</dbReference>
<evidence type="ECO:0000256" key="2">
    <source>
        <dbReference type="ARBA" id="ARBA00023140"/>
    </source>
</evidence>
<evidence type="ECO:0000259" key="3">
    <source>
        <dbReference type="Pfam" id="PF00501"/>
    </source>
</evidence>
<gene>
    <name evidence="4" type="ORF">TPSB3V08_LOCUS891</name>
</gene>
<dbReference type="PANTHER" id="PTHR24096:SF422">
    <property type="entry name" value="BCDNA.GH02901"/>
    <property type="match status" value="1"/>
</dbReference>
<protein>
    <recommendedName>
        <fullName evidence="3">AMP-dependent synthetase/ligase domain-containing protein</fullName>
    </recommendedName>
</protein>
<dbReference type="AlphaFoldDB" id="A0A7R9GTK0"/>
<accession>A0A7R9GTK0</accession>
<proteinExistence type="predicted"/>
<dbReference type="GO" id="GO:0046949">
    <property type="term" value="P:fatty-acyl-CoA biosynthetic process"/>
    <property type="evidence" value="ECO:0007669"/>
    <property type="project" value="TreeGrafter"/>
</dbReference>
<dbReference type="InterPro" id="IPR000873">
    <property type="entry name" value="AMP-dep_synth/lig_dom"/>
</dbReference>